<gene>
    <name evidence="1" type="ORF">G3256_10350</name>
</gene>
<reference evidence="1 2" key="1">
    <citation type="submission" date="2020-02" db="EMBL/GenBank/DDBJ databases">
        <title>Genome sequence of Roseobacter ponti.</title>
        <authorList>
            <person name="Hollensteiner J."/>
            <person name="Schneider D."/>
            <person name="Poehlein A."/>
            <person name="Daniel R."/>
        </authorList>
    </citation>
    <scope>NUCLEOTIDE SEQUENCE [LARGE SCALE GENOMIC DNA]</scope>
    <source>
        <strain evidence="1 2">DSM 106830</strain>
    </source>
</reference>
<proteinExistence type="predicted"/>
<dbReference type="KEGG" id="rpon:G3256_10350"/>
<dbReference type="EMBL" id="CP048788">
    <property type="protein sequence ID" value="QJF51533.1"/>
    <property type="molecule type" value="Genomic_DNA"/>
</dbReference>
<name>A0A858SV34_9RHOB</name>
<evidence type="ECO:0000313" key="2">
    <source>
        <dbReference type="Proteomes" id="UP000503308"/>
    </source>
</evidence>
<evidence type="ECO:0000313" key="1">
    <source>
        <dbReference type="EMBL" id="QJF51533.1"/>
    </source>
</evidence>
<dbReference type="RefSeq" id="WP_169640749.1">
    <property type="nucleotide sequence ID" value="NZ_CP048788.1"/>
</dbReference>
<accession>A0A858SV34</accession>
<dbReference type="Pfam" id="PF11927">
    <property type="entry name" value="HODM_asu-like"/>
    <property type="match status" value="1"/>
</dbReference>
<dbReference type="Proteomes" id="UP000503308">
    <property type="component" value="Chromosome"/>
</dbReference>
<sequence length="242" mass="26447">MTVVLHNDLPPEMSPDRALPGVQPLAADDWLRVSDAYGGQMAERRARLASARDAVLFESAGSQDASAEVLEAALPLLPGLGFAVNGPLVTCPDGFKTDTRSDTPLAVLGQILQEDICILEKPGSEHMLTAAVLCFPAGWTLSEKAGRPLTDIHTPVKSYDAAIATRVQRLFDGVQAGRPLWRNNWLNYDDATLYQPHSVHDPRRESGDPAAAPYIRTERQCILRLPRTRAVVFTIHTYVVPC</sequence>
<protein>
    <submittedName>
        <fullName evidence="1">DUF3445 domain-containing protein</fullName>
    </submittedName>
</protein>
<organism evidence="1 2">
    <name type="scientific">Roseobacter ponti</name>
    <dbReference type="NCBI Taxonomy" id="1891787"/>
    <lineage>
        <taxon>Bacteria</taxon>
        <taxon>Pseudomonadati</taxon>
        <taxon>Pseudomonadota</taxon>
        <taxon>Alphaproteobacteria</taxon>
        <taxon>Rhodobacterales</taxon>
        <taxon>Roseobacteraceae</taxon>
        <taxon>Roseobacter</taxon>
    </lineage>
</organism>
<keyword evidence="2" id="KW-1185">Reference proteome</keyword>
<dbReference type="AlphaFoldDB" id="A0A858SV34"/>
<dbReference type="InterPro" id="IPR021848">
    <property type="entry name" value="HODM_asu-like"/>
</dbReference>